<comment type="caution">
    <text evidence="1">The sequence shown here is derived from an EMBL/GenBank/DDBJ whole genome shotgun (WGS) entry which is preliminary data.</text>
</comment>
<protein>
    <recommendedName>
        <fullName evidence="3">DUF659 domain-containing protein</fullName>
    </recommendedName>
</protein>
<dbReference type="SUPFAM" id="SSF53098">
    <property type="entry name" value="Ribonuclease H-like"/>
    <property type="match status" value="1"/>
</dbReference>
<keyword evidence="2" id="KW-1185">Reference proteome</keyword>
<reference evidence="1 2" key="1">
    <citation type="journal article" date="2016" name="Nat. Commun.">
        <title>Extremotolerant tardigrade genome and improved radiotolerance of human cultured cells by tardigrade-unique protein.</title>
        <authorList>
            <person name="Hashimoto T."/>
            <person name="Horikawa D.D."/>
            <person name="Saito Y."/>
            <person name="Kuwahara H."/>
            <person name="Kozuka-Hata H."/>
            <person name="Shin-I T."/>
            <person name="Minakuchi Y."/>
            <person name="Ohishi K."/>
            <person name="Motoyama A."/>
            <person name="Aizu T."/>
            <person name="Enomoto A."/>
            <person name="Kondo K."/>
            <person name="Tanaka S."/>
            <person name="Hara Y."/>
            <person name="Koshikawa S."/>
            <person name="Sagara H."/>
            <person name="Miura T."/>
            <person name="Yokobori S."/>
            <person name="Miyagawa K."/>
            <person name="Suzuki Y."/>
            <person name="Kubo T."/>
            <person name="Oyama M."/>
            <person name="Kohara Y."/>
            <person name="Fujiyama A."/>
            <person name="Arakawa K."/>
            <person name="Katayama T."/>
            <person name="Toyoda A."/>
            <person name="Kunieda T."/>
        </authorList>
    </citation>
    <scope>NUCLEOTIDE SEQUENCE [LARGE SCALE GENOMIC DNA]</scope>
    <source>
        <strain evidence="1 2">YOKOZUNA-1</strain>
    </source>
</reference>
<dbReference type="InterPro" id="IPR012337">
    <property type="entry name" value="RNaseH-like_sf"/>
</dbReference>
<evidence type="ECO:0000313" key="2">
    <source>
        <dbReference type="Proteomes" id="UP000186922"/>
    </source>
</evidence>
<accession>A0A1D1VS08</accession>
<organism evidence="1 2">
    <name type="scientific">Ramazzottius varieornatus</name>
    <name type="common">Water bear</name>
    <name type="synonym">Tardigrade</name>
    <dbReference type="NCBI Taxonomy" id="947166"/>
    <lineage>
        <taxon>Eukaryota</taxon>
        <taxon>Metazoa</taxon>
        <taxon>Ecdysozoa</taxon>
        <taxon>Tardigrada</taxon>
        <taxon>Eutardigrada</taxon>
        <taxon>Parachela</taxon>
        <taxon>Hypsibioidea</taxon>
        <taxon>Ramazzottiidae</taxon>
        <taxon>Ramazzottius</taxon>
    </lineage>
</organism>
<evidence type="ECO:0000313" key="1">
    <source>
        <dbReference type="EMBL" id="GAV03761.1"/>
    </source>
</evidence>
<dbReference type="AlphaFoldDB" id="A0A1D1VS08"/>
<name>A0A1D1VS08_RAMVA</name>
<proteinExistence type="predicted"/>
<dbReference type="EMBL" id="BDGG01000010">
    <property type="protein sequence ID" value="GAV03761.1"/>
    <property type="molecule type" value="Genomic_DNA"/>
</dbReference>
<sequence length="95" mass="10823">MTEAFLGVAAHFADKKTHVRHHLYLSCVSFPPPHKAKNVYELFKLEKWGINPEKASVVMTDNASNMIAAFKLYDKKLVECVTEEDELQVIEEAMV</sequence>
<gene>
    <name evidence="1" type="primary">RvY_14141-1</name>
    <name evidence="1" type="synonym">RvY_14141.1</name>
    <name evidence="1" type="ORF">RvY_14141</name>
</gene>
<dbReference type="Proteomes" id="UP000186922">
    <property type="component" value="Unassembled WGS sequence"/>
</dbReference>
<dbReference type="OrthoDB" id="2438421at2759"/>
<evidence type="ECO:0008006" key="3">
    <source>
        <dbReference type="Google" id="ProtNLM"/>
    </source>
</evidence>